<dbReference type="InterPro" id="IPR017900">
    <property type="entry name" value="4Fe4S_Fe_S_CS"/>
</dbReference>
<dbReference type="SUPFAM" id="SSF54862">
    <property type="entry name" value="4Fe-4S ferredoxins"/>
    <property type="match status" value="1"/>
</dbReference>
<feature type="domain" description="4Fe-4S ferredoxin-type" evidence="4">
    <location>
        <begin position="62"/>
        <end position="91"/>
    </location>
</feature>
<dbReference type="GO" id="GO:0051536">
    <property type="term" value="F:iron-sulfur cluster binding"/>
    <property type="evidence" value="ECO:0007669"/>
    <property type="project" value="UniProtKB-KW"/>
</dbReference>
<evidence type="ECO:0000313" key="6">
    <source>
        <dbReference type="Proteomes" id="UP000649604"/>
    </source>
</evidence>
<evidence type="ECO:0000256" key="3">
    <source>
        <dbReference type="ARBA" id="ARBA00023014"/>
    </source>
</evidence>
<dbReference type="EMBL" id="WJJP01000107">
    <property type="protein sequence ID" value="MBD3323614.1"/>
    <property type="molecule type" value="Genomic_DNA"/>
</dbReference>
<evidence type="ECO:0000259" key="4">
    <source>
        <dbReference type="PROSITE" id="PS51379"/>
    </source>
</evidence>
<keyword evidence="1" id="KW-0479">Metal-binding</keyword>
<dbReference type="GO" id="GO:0046872">
    <property type="term" value="F:metal ion binding"/>
    <property type="evidence" value="ECO:0007669"/>
    <property type="project" value="UniProtKB-KW"/>
</dbReference>
<dbReference type="InterPro" id="IPR017896">
    <property type="entry name" value="4Fe4S_Fe-S-bd"/>
</dbReference>
<proteinExistence type="predicted"/>
<keyword evidence="3" id="KW-0411">Iron-sulfur</keyword>
<comment type="caution">
    <text evidence="5">The sequence shown here is derived from an EMBL/GenBank/DDBJ whole genome shotgun (WGS) entry which is preliminary data.</text>
</comment>
<gene>
    <name evidence="5" type="ORF">GF339_03455</name>
</gene>
<dbReference type="AlphaFoldDB" id="A0A9D5JT61"/>
<accession>A0A9D5JT61</accession>
<sequence length="92" mass="9880">MTLLQALQWRAHHVSGVVMGNKWVSVDFVRCNPAECNGQSGECPAAGVCTHNLLVQEELFEEPMLISAKMCVGCGDCVTACPLKALQIVSGF</sequence>
<dbReference type="Pfam" id="PF00037">
    <property type="entry name" value="Fer4"/>
    <property type="match status" value="1"/>
</dbReference>
<reference evidence="5" key="1">
    <citation type="submission" date="2019-11" db="EMBL/GenBank/DDBJ databases">
        <title>Microbial mats filling the niche in hypersaline microbial mats.</title>
        <authorList>
            <person name="Wong H.L."/>
            <person name="Macleod F.I."/>
            <person name="White R.A. III"/>
            <person name="Burns B.P."/>
        </authorList>
    </citation>
    <scope>NUCLEOTIDE SEQUENCE</scope>
    <source>
        <strain evidence="5">Rbin_158</strain>
    </source>
</reference>
<dbReference type="PROSITE" id="PS51379">
    <property type="entry name" value="4FE4S_FER_2"/>
    <property type="match status" value="1"/>
</dbReference>
<evidence type="ECO:0000256" key="1">
    <source>
        <dbReference type="ARBA" id="ARBA00022723"/>
    </source>
</evidence>
<name>A0A9D5JT61_9BACT</name>
<evidence type="ECO:0000256" key="2">
    <source>
        <dbReference type="ARBA" id="ARBA00023004"/>
    </source>
</evidence>
<protein>
    <recommendedName>
        <fullName evidence="4">4Fe-4S ferredoxin-type domain-containing protein</fullName>
    </recommendedName>
</protein>
<dbReference type="Gene3D" id="3.30.70.20">
    <property type="match status" value="1"/>
</dbReference>
<keyword evidence="2" id="KW-0408">Iron</keyword>
<dbReference type="Proteomes" id="UP000649604">
    <property type="component" value="Unassembled WGS sequence"/>
</dbReference>
<dbReference type="PROSITE" id="PS00198">
    <property type="entry name" value="4FE4S_FER_1"/>
    <property type="match status" value="1"/>
</dbReference>
<organism evidence="5 6">
    <name type="scientific">candidate division KSB3 bacterium</name>
    <dbReference type="NCBI Taxonomy" id="2044937"/>
    <lineage>
        <taxon>Bacteria</taxon>
        <taxon>candidate division KSB3</taxon>
    </lineage>
</organism>
<evidence type="ECO:0000313" key="5">
    <source>
        <dbReference type="EMBL" id="MBD3323614.1"/>
    </source>
</evidence>